<gene>
    <name evidence="1" type="ORF">P8828_01265</name>
</gene>
<keyword evidence="2" id="KW-1185">Reference proteome</keyword>
<dbReference type="Proteomes" id="UP001341297">
    <property type="component" value="Unassembled WGS sequence"/>
</dbReference>
<name>A0ABU6GYH3_9BACI</name>
<comment type="caution">
    <text evidence="1">The sequence shown here is derived from an EMBL/GenBank/DDBJ whole genome shotgun (WGS) entry which is preliminary data.</text>
</comment>
<evidence type="ECO:0000313" key="2">
    <source>
        <dbReference type="Proteomes" id="UP001341297"/>
    </source>
</evidence>
<organism evidence="1 2">
    <name type="scientific">Bacillus glycinifermentans</name>
    <dbReference type="NCBI Taxonomy" id="1664069"/>
    <lineage>
        <taxon>Bacteria</taxon>
        <taxon>Bacillati</taxon>
        <taxon>Bacillota</taxon>
        <taxon>Bacilli</taxon>
        <taxon>Bacillales</taxon>
        <taxon>Bacillaceae</taxon>
        <taxon>Bacillus</taxon>
    </lineage>
</organism>
<dbReference type="EMBL" id="JARRTL010000005">
    <property type="protein sequence ID" value="MEC0483489.1"/>
    <property type="molecule type" value="Genomic_DNA"/>
</dbReference>
<reference evidence="1 2" key="1">
    <citation type="submission" date="2023-03" db="EMBL/GenBank/DDBJ databases">
        <title>Agriculturally important microbes genome sequencing.</title>
        <authorList>
            <person name="Dunlap C."/>
        </authorList>
    </citation>
    <scope>NUCLEOTIDE SEQUENCE [LARGE SCALE GENOMIC DNA]</scope>
    <source>
        <strain evidence="1 2">CBP-3203</strain>
    </source>
</reference>
<proteinExistence type="predicted"/>
<sequence>MYPLQTIGGERDDTRHFNQVPAGKGINKIRLIYRQREFDYP</sequence>
<accession>A0ABU6GYH3</accession>
<protein>
    <submittedName>
        <fullName evidence="1">Uncharacterized protein</fullName>
    </submittedName>
</protein>
<dbReference type="RefSeq" id="WP_269430226.1">
    <property type="nucleotide sequence ID" value="NZ_CP023481.1"/>
</dbReference>
<evidence type="ECO:0000313" key="1">
    <source>
        <dbReference type="EMBL" id="MEC0483489.1"/>
    </source>
</evidence>